<dbReference type="GO" id="GO:0004803">
    <property type="term" value="F:transposase activity"/>
    <property type="evidence" value="ECO:0007669"/>
    <property type="project" value="InterPro"/>
</dbReference>
<dbReference type="GO" id="GO:0006313">
    <property type="term" value="P:DNA transposition"/>
    <property type="evidence" value="ECO:0007669"/>
    <property type="project" value="InterPro"/>
</dbReference>
<gene>
    <name evidence="2" type="ORF">D1868_02065</name>
</gene>
<dbReference type="Proteomes" id="UP000423396">
    <property type="component" value="Chromosome"/>
</dbReference>
<accession>A0A650CMA4</accession>
<keyword evidence="3" id="KW-1185">Reference proteome</keyword>
<dbReference type="InterPro" id="IPR036515">
    <property type="entry name" value="Transposase_17_sf"/>
</dbReference>
<dbReference type="Pfam" id="PF01797">
    <property type="entry name" value="Y1_Tnp"/>
    <property type="match status" value="1"/>
</dbReference>
<dbReference type="InterPro" id="IPR002686">
    <property type="entry name" value="Transposase_17"/>
</dbReference>
<sequence>MARFERATDSYYNIRYVKYHCGYHFVWVPRYRGNVLVGSVAKKLEEL</sequence>
<dbReference type="SUPFAM" id="SSF143422">
    <property type="entry name" value="Transposase IS200-like"/>
    <property type="match status" value="1"/>
</dbReference>
<reference evidence="2 3" key="1">
    <citation type="submission" date="2019-10" db="EMBL/GenBank/DDBJ databases">
        <title>Genome Sequences from Six Type Strain Members of the Archaeal Family Sulfolobaceae: Acidianus ambivalens, Acidianus infernus, Metallosphaera prunae, Stygiolobus azoricus, Sulfolobus metallicus, and Sulfurisphaera ohwakuensis.</title>
        <authorList>
            <person name="Counts J.A."/>
            <person name="Kelly R.M."/>
        </authorList>
    </citation>
    <scope>NUCLEOTIDE SEQUENCE [LARGE SCALE GENOMIC DNA]</scope>
    <source>
        <strain evidence="2 3">FC6</strain>
    </source>
</reference>
<dbReference type="KEGG" id="sazo:D1868_02065"/>
<evidence type="ECO:0000313" key="3">
    <source>
        <dbReference type="Proteomes" id="UP000423396"/>
    </source>
</evidence>
<dbReference type="GO" id="GO:0003677">
    <property type="term" value="F:DNA binding"/>
    <property type="evidence" value="ECO:0007669"/>
    <property type="project" value="InterPro"/>
</dbReference>
<dbReference type="Gene3D" id="3.30.70.1290">
    <property type="entry name" value="Transposase IS200-like"/>
    <property type="match status" value="1"/>
</dbReference>
<dbReference type="EMBL" id="CP045483">
    <property type="protein sequence ID" value="QGR18888.1"/>
    <property type="molecule type" value="Genomic_DNA"/>
</dbReference>
<dbReference type="GeneID" id="42797821"/>
<feature type="domain" description="Transposase IS200-like" evidence="1">
    <location>
        <begin position="18"/>
        <end position="46"/>
    </location>
</feature>
<dbReference type="OrthoDB" id="92826at2157"/>
<name>A0A650CMA4_9CREN</name>
<dbReference type="AlphaFoldDB" id="A0A650CMA4"/>
<evidence type="ECO:0000313" key="2">
    <source>
        <dbReference type="EMBL" id="QGR18888.1"/>
    </source>
</evidence>
<organism evidence="2 3">
    <name type="scientific">Stygiolobus azoricus</name>
    <dbReference type="NCBI Taxonomy" id="41675"/>
    <lineage>
        <taxon>Archaea</taxon>
        <taxon>Thermoproteota</taxon>
        <taxon>Thermoprotei</taxon>
        <taxon>Sulfolobales</taxon>
        <taxon>Sulfolobaceae</taxon>
        <taxon>Stygiolobus</taxon>
    </lineage>
</organism>
<evidence type="ECO:0000259" key="1">
    <source>
        <dbReference type="Pfam" id="PF01797"/>
    </source>
</evidence>
<protein>
    <recommendedName>
        <fullName evidence="1">Transposase IS200-like domain-containing protein</fullName>
    </recommendedName>
</protein>
<dbReference type="RefSeq" id="WP_156005118.1">
    <property type="nucleotide sequence ID" value="NZ_CP045483.1"/>
</dbReference>
<proteinExistence type="predicted"/>